<evidence type="ECO:0000256" key="17">
    <source>
        <dbReference type="SAM" id="Phobius"/>
    </source>
</evidence>
<dbReference type="GO" id="GO:0015179">
    <property type="term" value="F:L-amino acid transmembrane transporter activity"/>
    <property type="evidence" value="ECO:0007669"/>
    <property type="project" value="TreeGrafter"/>
</dbReference>
<comment type="similarity">
    <text evidence="2">Belongs to the sodium:neurotransmitter symporter (SNF) (TC 2.A.22) family.</text>
</comment>
<keyword evidence="7 17" id="KW-1133">Transmembrane helix</keyword>
<feature type="transmembrane region" description="Helical" evidence="17">
    <location>
        <begin position="316"/>
        <end position="335"/>
    </location>
</feature>
<evidence type="ECO:0000256" key="1">
    <source>
        <dbReference type="ARBA" id="ARBA00004141"/>
    </source>
</evidence>
<keyword evidence="10 17" id="KW-0472">Membrane</keyword>
<dbReference type="SUPFAM" id="SSF161070">
    <property type="entry name" value="SNF-like"/>
    <property type="match status" value="1"/>
</dbReference>
<keyword evidence="8 15" id="KW-0915">Sodium</keyword>
<organism evidence="18 19">
    <name type="scientific">Portunus trituberculatus</name>
    <name type="common">Swimming crab</name>
    <name type="synonym">Neptunus trituberculatus</name>
    <dbReference type="NCBI Taxonomy" id="210409"/>
    <lineage>
        <taxon>Eukaryota</taxon>
        <taxon>Metazoa</taxon>
        <taxon>Ecdysozoa</taxon>
        <taxon>Arthropoda</taxon>
        <taxon>Crustacea</taxon>
        <taxon>Multicrustacea</taxon>
        <taxon>Malacostraca</taxon>
        <taxon>Eumalacostraca</taxon>
        <taxon>Eucarida</taxon>
        <taxon>Decapoda</taxon>
        <taxon>Pleocyemata</taxon>
        <taxon>Brachyura</taxon>
        <taxon>Eubrachyura</taxon>
        <taxon>Portunoidea</taxon>
        <taxon>Portunidae</taxon>
        <taxon>Portuninae</taxon>
        <taxon>Portunus</taxon>
    </lineage>
</organism>
<dbReference type="AlphaFoldDB" id="A0A5B7GJQ7"/>
<evidence type="ECO:0000256" key="3">
    <source>
        <dbReference type="ARBA" id="ARBA00022448"/>
    </source>
</evidence>
<feature type="binding site" evidence="15">
    <location>
        <position position="218"/>
    </location>
    <ligand>
        <name>Na(+)</name>
        <dbReference type="ChEBI" id="CHEBI:29101"/>
        <label>1</label>
    </ligand>
</feature>
<feature type="transmembrane region" description="Helical" evidence="17">
    <location>
        <begin position="142"/>
        <end position="163"/>
    </location>
</feature>
<evidence type="ECO:0000256" key="6">
    <source>
        <dbReference type="ARBA" id="ARBA00022970"/>
    </source>
</evidence>
<keyword evidence="5" id="KW-0769">Symport</keyword>
<dbReference type="Proteomes" id="UP000324222">
    <property type="component" value="Unassembled WGS sequence"/>
</dbReference>
<evidence type="ECO:0000256" key="5">
    <source>
        <dbReference type="ARBA" id="ARBA00022847"/>
    </source>
</evidence>
<feature type="transmembrane region" description="Helical" evidence="17">
    <location>
        <begin position="113"/>
        <end position="130"/>
    </location>
</feature>
<evidence type="ECO:0000256" key="16">
    <source>
        <dbReference type="PIRSR" id="PIRSR600175-2"/>
    </source>
</evidence>
<accession>A0A5B7GJQ7</accession>
<evidence type="ECO:0000256" key="13">
    <source>
        <dbReference type="ARBA" id="ARBA00037785"/>
    </source>
</evidence>
<gene>
    <name evidence="18" type="primary">NAAT1_2</name>
    <name evidence="18" type="ORF">E2C01_051680</name>
</gene>
<evidence type="ECO:0000313" key="19">
    <source>
        <dbReference type="Proteomes" id="UP000324222"/>
    </source>
</evidence>
<evidence type="ECO:0000256" key="8">
    <source>
        <dbReference type="ARBA" id="ARBA00023053"/>
    </source>
</evidence>
<evidence type="ECO:0000256" key="4">
    <source>
        <dbReference type="ARBA" id="ARBA00022692"/>
    </source>
</evidence>
<dbReference type="GO" id="GO:0046872">
    <property type="term" value="F:metal ion binding"/>
    <property type="evidence" value="ECO:0007669"/>
    <property type="project" value="UniProtKB-KW"/>
</dbReference>
<keyword evidence="9" id="KW-0406">Ion transport</keyword>
<evidence type="ECO:0000256" key="7">
    <source>
        <dbReference type="ARBA" id="ARBA00022989"/>
    </source>
</evidence>
<sequence>MIGSWCVVTYYCSLMALTVFYFIMSFNKVLPWSVCDDAWADDNCVDASNTNVSLMNNSQSSSEQYYYKYVLRMKDDISDGVGLPDWRLTLCLLFSWVVVFLTMAKGVKSSGKVAYFTALFPYVVLVTLLIRGKNSGTRTDSWIISLTDTFTSLLAGFTIFAILGNLAYQLDTDIEDVVRSGGGLAFVSYPDALAKFTWAPQLFAVLFFLMLFTLGIGSAVGLAGCTLGIISDRFPSISKFLLSLGISVVGFLCGLVYITPGGQWIVDLVDFFGGGFIVYVIVTTEIIAVSYIYGFQRIFRDLRFMFGFDIDVFTKICWGVITPVALFGIFIYSLVTFRLPTYDGQVYPEIAYSTSSATVTVPIKACASVTFTFVKYSYLQLSIICHIAI</sequence>
<keyword evidence="15" id="KW-0479">Metal-binding</keyword>
<keyword evidence="4 17" id="KW-0812">Transmembrane</keyword>
<feature type="disulfide bond" evidence="16">
    <location>
        <begin position="35"/>
        <end position="44"/>
    </location>
</feature>
<keyword evidence="6" id="KW-0029">Amino-acid transport</keyword>
<keyword evidence="16" id="KW-1015">Disulfide bond</keyword>
<feature type="transmembrane region" description="Helical" evidence="17">
    <location>
        <begin position="6"/>
        <end position="24"/>
    </location>
</feature>
<evidence type="ECO:0000256" key="2">
    <source>
        <dbReference type="ARBA" id="ARBA00006459"/>
    </source>
</evidence>
<evidence type="ECO:0000256" key="12">
    <source>
        <dbReference type="ARBA" id="ARBA00023201"/>
    </source>
</evidence>
<keyword evidence="3" id="KW-0813">Transport</keyword>
<comment type="function">
    <text evidence="13">Unusual broad substrate spectrum amino acid:sodium cotransporter that promotes absorption of the D isomers of essential amino acids. Neutral amino acids are the preferred substrates, especially methionine and phenylalanine.</text>
</comment>
<keyword evidence="12" id="KW-0739">Sodium transport</keyword>
<name>A0A5B7GJQ7_PORTR</name>
<dbReference type="GO" id="GO:0005886">
    <property type="term" value="C:plasma membrane"/>
    <property type="evidence" value="ECO:0007669"/>
    <property type="project" value="TreeGrafter"/>
</dbReference>
<dbReference type="EMBL" id="VSRR010015000">
    <property type="protein sequence ID" value="MPC57693.1"/>
    <property type="molecule type" value="Genomic_DNA"/>
</dbReference>
<dbReference type="OrthoDB" id="6581954at2759"/>
<dbReference type="GO" id="GO:0089718">
    <property type="term" value="P:amino acid import across plasma membrane"/>
    <property type="evidence" value="ECO:0007669"/>
    <property type="project" value="TreeGrafter"/>
</dbReference>
<feature type="transmembrane region" description="Helical" evidence="17">
    <location>
        <begin position="271"/>
        <end position="295"/>
    </location>
</feature>
<keyword evidence="19" id="KW-1185">Reference proteome</keyword>
<keyword evidence="11" id="KW-0325">Glycoprotein</keyword>
<proteinExistence type="inferred from homology"/>
<comment type="subcellular location">
    <subcellularLocation>
        <location evidence="1">Membrane</location>
        <topology evidence="1">Multi-pass membrane protein</topology>
    </subcellularLocation>
</comment>
<dbReference type="InterPro" id="IPR000175">
    <property type="entry name" value="Na/ntran_symport"/>
</dbReference>
<feature type="binding site" evidence="15">
    <location>
        <position position="214"/>
    </location>
    <ligand>
        <name>Na(+)</name>
        <dbReference type="ChEBI" id="CHEBI:29101"/>
        <label>1</label>
    </ligand>
</feature>
<feature type="transmembrane region" description="Helical" evidence="17">
    <location>
        <begin position="202"/>
        <end position="228"/>
    </location>
</feature>
<evidence type="ECO:0000256" key="15">
    <source>
        <dbReference type="PIRSR" id="PIRSR600175-1"/>
    </source>
</evidence>
<protein>
    <recommendedName>
        <fullName evidence="14">Sodium-dependent nutrient amino acid transporter 1</fullName>
    </recommendedName>
</protein>
<dbReference type="PANTHER" id="PTHR11616:SF321">
    <property type="entry name" value="SODIUM-DEPENDENT NUTRIENT AMINO ACID TRANSPORTER 1-RELATED"/>
    <property type="match status" value="1"/>
</dbReference>
<evidence type="ECO:0000256" key="14">
    <source>
        <dbReference type="ARBA" id="ARBA00040215"/>
    </source>
</evidence>
<feature type="transmembrane region" description="Helical" evidence="17">
    <location>
        <begin position="240"/>
        <end position="259"/>
    </location>
</feature>
<evidence type="ECO:0000313" key="18">
    <source>
        <dbReference type="EMBL" id="MPC57693.1"/>
    </source>
</evidence>
<dbReference type="InterPro" id="IPR037272">
    <property type="entry name" value="SNS_sf"/>
</dbReference>
<dbReference type="PROSITE" id="PS50267">
    <property type="entry name" value="NA_NEUROTRAN_SYMP_3"/>
    <property type="match status" value="1"/>
</dbReference>
<dbReference type="PANTHER" id="PTHR11616">
    <property type="entry name" value="SODIUM/CHLORIDE DEPENDENT TRANSPORTER"/>
    <property type="match status" value="1"/>
</dbReference>
<evidence type="ECO:0000256" key="11">
    <source>
        <dbReference type="ARBA" id="ARBA00023180"/>
    </source>
</evidence>
<dbReference type="Pfam" id="PF00209">
    <property type="entry name" value="SNF"/>
    <property type="match status" value="2"/>
</dbReference>
<dbReference type="GO" id="GO:0005283">
    <property type="term" value="F:amino acid:sodium symporter activity"/>
    <property type="evidence" value="ECO:0007669"/>
    <property type="project" value="TreeGrafter"/>
</dbReference>
<comment type="caution">
    <text evidence="18">The sequence shown here is derived from an EMBL/GenBank/DDBJ whole genome shotgun (WGS) entry which is preliminary data.</text>
</comment>
<reference evidence="18 19" key="1">
    <citation type="submission" date="2019-05" db="EMBL/GenBank/DDBJ databases">
        <title>Another draft genome of Portunus trituberculatus and its Hox gene families provides insights of decapod evolution.</title>
        <authorList>
            <person name="Jeong J.-H."/>
            <person name="Song I."/>
            <person name="Kim S."/>
            <person name="Choi T."/>
            <person name="Kim D."/>
            <person name="Ryu S."/>
            <person name="Kim W."/>
        </authorList>
    </citation>
    <scope>NUCLEOTIDE SEQUENCE [LARGE SCALE GENOMIC DNA]</scope>
    <source>
        <tissue evidence="18">Muscle</tissue>
    </source>
</reference>
<evidence type="ECO:0000256" key="10">
    <source>
        <dbReference type="ARBA" id="ARBA00023136"/>
    </source>
</evidence>
<evidence type="ECO:0000256" key="9">
    <source>
        <dbReference type="ARBA" id="ARBA00023065"/>
    </source>
</evidence>